<evidence type="ECO:0000256" key="2">
    <source>
        <dbReference type="ARBA" id="ARBA00012587"/>
    </source>
</evidence>
<dbReference type="RefSeq" id="WP_093396305.1">
    <property type="nucleotide sequence ID" value="NZ_FOUU01000012.1"/>
</dbReference>
<dbReference type="GO" id="GO:0008933">
    <property type="term" value="F:peptidoglycan lytic transglycosylase activity"/>
    <property type="evidence" value="ECO:0007669"/>
    <property type="project" value="TreeGrafter"/>
</dbReference>
<dbReference type="Gene3D" id="2.40.40.10">
    <property type="entry name" value="RlpA-like domain"/>
    <property type="match status" value="1"/>
</dbReference>
<dbReference type="GO" id="GO:0009253">
    <property type="term" value="P:peptidoglycan catabolic process"/>
    <property type="evidence" value="ECO:0007669"/>
    <property type="project" value="TreeGrafter"/>
</dbReference>
<evidence type="ECO:0000256" key="5">
    <source>
        <dbReference type="ARBA" id="ARBA00030918"/>
    </source>
</evidence>
<reference evidence="7 8" key="1">
    <citation type="submission" date="2016-10" db="EMBL/GenBank/DDBJ databases">
        <authorList>
            <person name="de Groot N.N."/>
        </authorList>
    </citation>
    <scope>NUCLEOTIDE SEQUENCE [LARGE SCALE GENOMIC DNA]</scope>
    <source>
        <strain evidence="7 8">DSM 9990</strain>
    </source>
</reference>
<evidence type="ECO:0000259" key="6">
    <source>
        <dbReference type="SMART" id="SM00925"/>
    </source>
</evidence>
<dbReference type="GO" id="GO:0019867">
    <property type="term" value="C:outer membrane"/>
    <property type="evidence" value="ECO:0007669"/>
    <property type="project" value="InterPro"/>
</dbReference>
<name>A0A1I4W096_9BACT</name>
<evidence type="ECO:0000313" key="8">
    <source>
        <dbReference type="Proteomes" id="UP000199611"/>
    </source>
</evidence>
<dbReference type="Pfam" id="PF03562">
    <property type="entry name" value="MltA"/>
    <property type="match status" value="1"/>
</dbReference>
<dbReference type="GO" id="GO:0009254">
    <property type="term" value="P:peptidoglycan turnover"/>
    <property type="evidence" value="ECO:0007669"/>
    <property type="project" value="InterPro"/>
</dbReference>
<dbReference type="SUPFAM" id="SSF50685">
    <property type="entry name" value="Barwin-like endoglucanases"/>
    <property type="match status" value="1"/>
</dbReference>
<proteinExistence type="predicted"/>
<dbReference type="InterPro" id="IPR036908">
    <property type="entry name" value="RlpA-like_sf"/>
</dbReference>
<dbReference type="Pfam" id="PF06725">
    <property type="entry name" value="3D"/>
    <property type="match status" value="1"/>
</dbReference>
<gene>
    <name evidence="7" type="ORF">SAMN05660836_02539</name>
</gene>
<dbReference type="Gene3D" id="2.40.240.50">
    <property type="entry name" value="Barwin-like endoglucanases"/>
    <property type="match status" value="1"/>
</dbReference>
<keyword evidence="3" id="KW-0456">Lyase</keyword>
<feature type="domain" description="Lytic transglycosylase MltA" evidence="6">
    <location>
        <begin position="143"/>
        <end position="300"/>
    </location>
</feature>
<dbReference type="PROSITE" id="PS51257">
    <property type="entry name" value="PROKAR_LIPOPROTEIN"/>
    <property type="match status" value="1"/>
</dbReference>
<dbReference type="EMBL" id="FOUU01000012">
    <property type="protein sequence ID" value="SFN06559.1"/>
    <property type="molecule type" value="Genomic_DNA"/>
</dbReference>
<dbReference type="GO" id="GO:0071555">
    <property type="term" value="P:cell wall organization"/>
    <property type="evidence" value="ECO:0007669"/>
    <property type="project" value="UniProtKB-KW"/>
</dbReference>
<dbReference type="PANTHER" id="PTHR30124">
    <property type="entry name" value="MEMBRANE-BOUND LYTIC MUREIN TRANSGLYCOSYLASE A"/>
    <property type="match status" value="1"/>
</dbReference>
<keyword evidence="8" id="KW-1185">Reference proteome</keyword>
<comment type="catalytic activity">
    <reaction evidence="1">
        <text>Exolytic cleavage of the (1-&gt;4)-beta-glycosidic linkage between N-acetylmuramic acid (MurNAc) and N-acetylglucosamine (GlcNAc) residues in peptidoglycan, from either the reducing or the non-reducing ends of the peptidoglycan chains, with concomitant formation of a 1,6-anhydrobond in the MurNAc residue.</text>
        <dbReference type="EC" id="4.2.2.n1"/>
    </reaction>
</comment>
<dbReference type="OrthoDB" id="9783686at2"/>
<dbReference type="AlphaFoldDB" id="A0A1I4W096"/>
<dbReference type="CDD" id="cd14668">
    <property type="entry name" value="mlta_B"/>
    <property type="match status" value="1"/>
</dbReference>
<dbReference type="GO" id="GO:0004553">
    <property type="term" value="F:hydrolase activity, hydrolyzing O-glycosyl compounds"/>
    <property type="evidence" value="ECO:0007669"/>
    <property type="project" value="InterPro"/>
</dbReference>
<evidence type="ECO:0000313" key="7">
    <source>
        <dbReference type="EMBL" id="SFN06559.1"/>
    </source>
</evidence>
<sequence>MAIRLLLIIIAPLIWVLGTSGCIRRPEVLPPEKRVSFLPVKVPHTLVRKLSFTDNGSRESLELAITRSIEYYSRLPEGRIMEIAGLEFSAGSYKRALTSFLEMLREGDIGTENILRVFDLYTYCSREEEFCGRMLITGYYEPIIEGSYKKDETYRFPVYPQPDDLLRVNLPEFGITCSNRPVLFGRAFNGKLVPYFTRKEIDEGALRKLTPLFWARDPVELFFLHIQGSGVVAFPDGSSRRVGYAASNGRPYRSIGKYMIEKGYIPEEGMSMQAIRDFLLQNRDIMWEILWHNESYVFFRWVEEGPQGSLGVVLTPERSVASDRRFYPAGILSYLSTVVPRRNGTAVSFNKWVLHQDTGGAIKGPFRLDLFFGTGSEAGNLAGKMKHQGTLFFLLPRNAHM</sequence>
<dbReference type="InterPro" id="IPR005300">
    <property type="entry name" value="MltA_B"/>
</dbReference>
<dbReference type="SMART" id="SM00925">
    <property type="entry name" value="MltA"/>
    <property type="match status" value="1"/>
</dbReference>
<dbReference type="PIRSF" id="PIRSF019422">
    <property type="entry name" value="MltA"/>
    <property type="match status" value="1"/>
</dbReference>
<organism evidence="7 8">
    <name type="scientific">Thermodesulforhabdus norvegica</name>
    <dbReference type="NCBI Taxonomy" id="39841"/>
    <lineage>
        <taxon>Bacteria</taxon>
        <taxon>Pseudomonadati</taxon>
        <taxon>Thermodesulfobacteriota</taxon>
        <taxon>Syntrophobacteria</taxon>
        <taxon>Syntrophobacterales</taxon>
        <taxon>Thermodesulforhabdaceae</taxon>
        <taxon>Thermodesulforhabdus</taxon>
    </lineage>
</organism>
<dbReference type="Proteomes" id="UP000199611">
    <property type="component" value="Unassembled WGS sequence"/>
</dbReference>
<keyword evidence="4" id="KW-0961">Cell wall biogenesis/degradation</keyword>
<dbReference type="EC" id="4.2.2.n1" evidence="2"/>
<accession>A0A1I4W096</accession>
<dbReference type="InterPro" id="IPR010611">
    <property type="entry name" value="3D_dom"/>
</dbReference>
<evidence type="ECO:0000256" key="1">
    <source>
        <dbReference type="ARBA" id="ARBA00001420"/>
    </source>
</evidence>
<dbReference type="CDD" id="cd14485">
    <property type="entry name" value="mltA_like_LT_A"/>
    <property type="match status" value="1"/>
</dbReference>
<dbReference type="InterPro" id="IPR026044">
    <property type="entry name" value="MltA"/>
</dbReference>
<dbReference type="PANTHER" id="PTHR30124:SF0">
    <property type="entry name" value="MEMBRANE-BOUND LYTIC MUREIN TRANSGLYCOSYLASE A"/>
    <property type="match status" value="1"/>
</dbReference>
<evidence type="ECO:0000256" key="4">
    <source>
        <dbReference type="ARBA" id="ARBA00023316"/>
    </source>
</evidence>
<protein>
    <recommendedName>
        <fullName evidence="2">peptidoglycan lytic exotransglycosylase</fullName>
        <ecNumber evidence="2">4.2.2.n1</ecNumber>
    </recommendedName>
    <alternativeName>
        <fullName evidence="5">Murein hydrolase A</fullName>
    </alternativeName>
</protein>
<dbReference type="STRING" id="39841.SAMN05660836_02539"/>
<evidence type="ECO:0000256" key="3">
    <source>
        <dbReference type="ARBA" id="ARBA00023239"/>
    </source>
</evidence>